<keyword evidence="2" id="KW-1133">Transmembrane helix</keyword>
<protein>
    <recommendedName>
        <fullName evidence="3">DUF6545 domain-containing protein</fullName>
    </recommendedName>
</protein>
<feature type="transmembrane region" description="Helical" evidence="2">
    <location>
        <begin position="34"/>
        <end position="53"/>
    </location>
</feature>
<feature type="transmembrane region" description="Helical" evidence="2">
    <location>
        <begin position="6"/>
        <end position="27"/>
    </location>
</feature>
<evidence type="ECO:0000256" key="2">
    <source>
        <dbReference type="SAM" id="Phobius"/>
    </source>
</evidence>
<dbReference type="InterPro" id="IPR046675">
    <property type="entry name" value="DUF6545"/>
</dbReference>
<organism evidence="4 5">
    <name type="scientific">Streptomyces filamentosus</name>
    <name type="common">Streptomyces roseosporus</name>
    <dbReference type="NCBI Taxonomy" id="67294"/>
    <lineage>
        <taxon>Bacteria</taxon>
        <taxon>Bacillati</taxon>
        <taxon>Actinomycetota</taxon>
        <taxon>Actinomycetes</taxon>
        <taxon>Kitasatosporales</taxon>
        <taxon>Streptomycetaceae</taxon>
        <taxon>Streptomyces</taxon>
    </lineage>
</organism>
<evidence type="ECO:0000313" key="4">
    <source>
        <dbReference type="EMBL" id="GHG05207.1"/>
    </source>
</evidence>
<dbReference type="RefSeq" id="WP_190042437.1">
    <property type="nucleotide sequence ID" value="NZ_BNBE01000002.1"/>
</dbReference>
<evidence type="ECO:0000259" key="3">
    <source>
        <dbReference type="Pfam" id="PF20182"/>
    </source>
</evidence>
<keyword evidence="2" id="KW-0812">Transmembrane</keyword>
<gene>
    <name evidence="4" type="ORF">GCM10017667_39990</name>
</gene>
<keyword evidence="5" id="KW-1185">Reference proteome</keyword>
<feature type="region of interest" description="Disordered" evidence="1">
    <location>
        <begin position="352"/>
        <end position="383"/>
    </location>
</feature>
<reference evidence="4" key="1">
    <citation type="journal article" date="2014" name="Int. J. Syst. Evol. Microbiol.">
        <title>Complete genome sequence of Corynebacterium casei LMG S-19264T (=DSM 44701T), isolated from a smear-ripened cheese.</title>
        <authorList>
            <consortium name="US DOE Joint Genome Institute (JGI-PGF)"/>
            <person name="Walter F."/>
            <person name="Albersmeier A."/>
            <person name="Kalinowski J."/>
            <person name="Ruckert C."/>
        </authorList>
    </citation>
    <scope>NUCLEOTIDE SEQUENCE</scope>
    <source>
        <strain evidence="4">JCM 4122</strain>
    </source>
</reference>
<feature type="transmembrane region" description="Helical" evidence="2">
    <location>
        <begin position="73"/>
        <end position="95"/>
    </location>
</feature>
<sequence>MSETTTNFIYFLVALINLLIACWKGLALVRERSVTLALITLSFFISVLVYITASPAGYRRLGEITGRPSAATLPVYIGIVVCYGITHVLTTLWTVTTTPEERARVNRRATTWAGVYGLVITAMTVTFCAADLAGYPADPVRFNTDFAEGQPFVQIFLVLFLVTLSCATLSTGRLARRTRPREPHLRHAVRCFSLSMVVCFGYVLCNAPAVLLASFGNHALDDIGVLGSLFGTVAACITSYGMCGAAISAWLRERRDIKTLQPLWQLCVMEVDGRLALHPRGSGLRLANVRFTLHRRVIEILDGMRVLRIWTSAEATEAIRAYVEAEADQLFPMEREAIVTAAVLRDAAERLTETRRQAESTGQIRPIPPQNPTGPLPGHGTAASEERGRLLLVAACLRHPLVASALREVREPDQGLYRSQARQRAR</sequence>
<feature type="domain" description="DUF6545" evidence="3">
    <location>
        <begin position="249"/>
        <end position="395"/>
    </location>
</feature>
<evidence type="ECO:0000256" key="1">
    <source>
        <dbReference type="SAM" id="MobiDB-lite"/>
    </source>
</evidence>
<dbReference type="AlphaFoldDB" id="A0A919BPR0"/>
<feature type="transmembrane region" description="Helical" evidence="2">
    <location>
        <begin position="223"/>
        <end position="251"/>
    </location>
</feature>
<feature type="transmembrane region" description="Helical" evidence="2">
    <location>
        <begin position="187"/>
        <end position="211"/>
    </location>
</feature>
<dbReference type="InterPro" id="IPR050039">
    <property type="entry name" value="MAB_1171c-like"/>
</dbReference>
<reference evidence="4" key="2">
    <citation type="submission" date="2020-09" db="EMBL/GenBank/DDBJ databases">
        <authorList>
            <person name="Sun Q."/>
            <person name="Ohkuma M."/>
        </authorList>
    </citation>
    <scope>NUCLEOTIDE SEQUENCE</scope>
    <source>
        <strain evidence="4">JCM 4122</strain>
    </source>
</reference>
<feature type="transmembrane region" description="Helical" evidence="2">
    <location>
        <begin position="115"/>
        <end position="135"/>
    </location>
</feature>
<proteinExistence type="predicted"/>
<accession>A0A919BPR0</accession>
<feature type="compositionally biased region" description="Pro residues" evidence="1">
    <location>
        <begin position="366"/>
        <end position="375"/>
    </location>
</feature>
<dbReference type="EMBL" id="BNBE01000002">
    <property type="protein sequence ID" value="GHG05207.1"/>
    <property type="molecule type" value="Genomic_DNA"/>
</dbReference>
<name>A0A919BPR0_STRFL</name>
<dbReference type="Proteomes" id="UP000632849">
    <property type="component" value="Unassembled WGS sequence"/>
</dbReference>
<dbReference type="NCBIfam" id="NF042915">
    <property type="entry name" value="MAB_1171c_fam"/>
    <property type="match status" value="1"/>
</dbReference>
<evidence type="ECO:0000313" key="5">
    <source>
        <dbReference type="Proteomes" id="UP000632849"/>
    </source>
</evidence>
<dbReference type="Pfam" id="PF20182">
    <property type="entry name" value="DUF6545"/>
    <property type="match status" value="1"/>
</dbReference>
<comment type="caution">
    <text evidence="4">The sequence shown here is derived from an EMBL/GenBank/DDBJ whole genome shotgun (WGS) entry which is preliminary data.</text>
</comment>
<feature type="transmembrane region" description="Helical" evidence="2">
    <location>
        <begin position="155"/>
        <end position="175"/>
    </location>
</feature>
<keyword evidence="2" id="KW-0472">Membrane</keyword>